<dbReference type="OrthoDB" id="124789at2759"/>
<dbReference type="AlphaFoldDB" id="A0A9P0FCQ4"/>
<evidence type="ECO:0000259" key="1">
    <source>
        <dbReference type="Pfam" id="PF21599"/>
    </source>
</evidence>
<protein>
    <recommendedName>
        <fullName evidence="1">ZSWIM3 N-terminal domain-containing protein</fullName>
    </recommendedName>
</protein>
<reference evidence="2" key="1">
    <citation type="submission" date="2021-12" db="EMBL/GenBank/DDBJ databases">
        <authorList>
            <person name="King R."/>
        </authorList>
    </citation>
    <scope>NUCLEOTIDE SEQUENCE</scope>
</reference>
<dbReference type="PANTHER" id="PTHR47086:SF4">
    <property type="entry name" value="BTB DOMAIN-CONTAINING PROTEIN"/>
    <property type="match status" value="1"/>
</dbReference>
<dbReference type="InterPro" id="IPR040854">
    <property type="entry name" value="ZSWIM9"/>
</dbReference>
<organism evidence="2 3">
    <name type="scientific">Brassicogethes aeneus</name>
    <name type="common">Rape pollen beetle</name>
    <name type="synonym">Meligethes aeneus</name>
    <dbReference type="NCBI Taxonomy" id="1431903"/>
    <lineage>
        <taxon>Eukaryota</taxon>
        <taxon>Metazoa</taxon>
        <taxon>Ecdysozoa</taxon>
        <taxon>Arthropoda</taxon>
        <taxon>Hexapoda</taxon>
        <taxon>Insecta</taxon>
        <taxon>Pterygota</taxon>
        <taxon>Neoptera</taxon>
        <taxon>Endopterygota</taxon>
        <taxon>Coleoptera</taxon>
        <taxon>Polyphaga</taxon>
        <taxon>Cucujiformia</taxon>
        <taxon>Nitidulidae</taxon>
        <taxon>Meligethinae</taxon>
        <taxon>Brassicogethes</taxon>
    </lineage>
</organism>
<dbReference type="PANTHER" id="PTHR47086">
    <property type="entry name" value="BTB DOMAIN-CONTAINING PROTEIN"/>
    <property type="match status" value="1"/>
</dbReference>
<accession>A0A9P0FCQ4</accession>
<gene>
    <name evidence="2" type="ORF">MELIAE_LOCUS1421</name>
</gene>
<keyword evidence="3" id="KW-1185">Reference proteome</keyword>
<dbReference type="InterPro" id="IPR048325">
    <property type="entry name" value="ZSWIM3_N"/>
</dbReference>
<dbReference type="EMBL" id="OV121132">
    <property type="protein sequence ID" value="CAH0547429.1"/>
    <property type="molecule type" value="Genomic_DNA"/>
</dbReference>
<dbReference type="Pfam" id="PF21599">
    <property type="entry name" value="ZSWIM3_N"/>
    <property type="match status" value="1"/>
</dbReference>
<feature type="domain" description="ZSWIM3 N-terminal" evidence="1">
    <location>
        <begin position="118"/>
        <end position="221"/>
    </location>
</feature>
<name>A0A9P0FCQ4_BRAAE</name>
<sequence length="227" mass="26768">MIEQINFAKTKRESKTRREYFLLKTYDVVSVDNVDYLIKKKKVNIDDVIYIVAHEDLYDFIYDIHISTGHGGRDKLINALAHKYSIPRPAIQYFLTTCSFLDVIKCEILPFFLGLIWVGRKFQHIEEVEDAIEHFSRENYIKLWKRDCRKISSSRVLKQIKPELMYYEVRYACIHGGRSYKKKVFQNVLDGSEPCRFYIQFRVDSTGDNLEIKGMNLSHNHVIIAGD</sequence>
<evidence type="ECO:0000313" key="3">
    <source>
        <dbReference type="Proteomes" id="UP001154078"/>
    </source>
</evidence>
<proteinExistence type="predicted"/>
<evidence type="ECO:0000313" key="2">
    <source>
        <dbReference type="EMBL" id="CAH0547429.1"/>
    </source>
</evidence>
<dbReference type="Proteomes" id="UP001154078">
    <property type="component" value="Chromosome 1"/>
</dbReference>